<name>A0AA39LKM3_9BILA</name>
<evidence type="ECO:0000313" key="3">
    <source>
        <dbReference type="Proteomes" id="UP001175271"/>
    </source>
</evidence>
<keyword evidence="1" id="KW-0812">Transmembrane</keyword>
<keyword evidence="1" id="KW-0472">Membrane</keyword>
<evidence type="ECO:0000256" key="1">
    <source>
        <dbReference type="SAM" id="Phobius"/>
    </source>
</evidence>
<dbReference type="Gene3D" id="1.20.1070.10">
    <property type="entry name" value="Rhodopsin 7-helix transmembrane proteins"/>
    <property type="match status" value="1"/>
</dbReference>
<gene>
    <name evidence="2" type="ORF">QR680_015651</name>
</gene>
<feature type="transmembrane region" description="Helical" evidence="1">
    <location>
        <begin position="183"/>
        <end position="205"/>
    </location>
</feature>
<organism evidence="2 3">
    <name type="scientific">Steinernema hermaphroditum</name>
    <dbReference type="NCBI Taxonomy" id="289476"/>
    <lineage>
        <taxon>Eukaryota</taxon>
        <taxon>Metazoa</taxon>
        <taxon>Ecdysozoa</taxon>
        <taxon>Nematoda</taxon>
        <taxon>Chromadorea</taxon>
        <taxon>Rhabditida</taxon>
        <taxon>Tylenchina</taxon>
        <taxon>Panagrolaimomorpha</taxon>
        <taxon>Strongyloidoidea</taxon>
        <taxon>Steinernematidae</taxon>
        <taxon>Steinernema</taxon>
    </lineage>
</organism>
<feature type="transmembrane region" description="Helical" evidence="1">
    <location>
        <begin position="226"/>
        <end position="257"/>
    </location>
</feature>
<dbReference type="InterPro" id="IPR019423">
    <property type="entry name" value="7TM_GPCR_serpentine_rcpt_Srj"/>
</dbReference>
<sequence>MDVVFNRVIDVSNAINFPVKIFSICIILRYSPANMDALPYFLANIMVWNLMGNVLAVFLHVRPVYPSSCYALNGPITLFTRNEQAAHVVFLAIFVCILNCAIGLTLAFSYRYVVFVYPYLIKRIARKGIFLVATIHISIWGIFVPPHYLYVMSYDEYPEKDDLPPRENTYCFWPYGWRKYANVASFFTLIFAMTFVAVASSVLLWRHLAKMKNLMSRQTIELHRRTLMYLMVTTTVPLVFGGAPTLICVFICLIPELPYANEIIMASIAVMMNHGTLYAIVVIVTFKPYRKAARKLLRQLFCKSRNSVGTLF</sequence>
<feature type="transmembrane region" description="Helical" evidence="1">
    <location>
        <begin position="129"/>
        <end position="150"/>
    </location>
</feature>
<dbReference type="Pfam" id="PF10318">
    <property type="entry name" value="7TM_GPCR_Srh"/>
    <property type="match status" value="1"/>
</dbReference>
<feature type="transmembrane region" description="Helical" evidence="1">
    <location>
        <begin position="85"/>
        <end position="108"/>
    </location>
</feature>
<proteinExistence type="predicted"/>
<feature type="transmembrane region" description="Helical" evidence="1">
    <location>
        <begin position="42"/>
        <end position="65"/>
    </location>
</feature>
<dbReference type="Proteomes" id="UP001175271">
    <property type="component" value="Unassembled WGS sequence"/>
</dbReference>
<dbReference type="PANTHER" id="PTHR45907">
    <property type="entry name" value="SERPENTINE RECEPTOR, CLASS J"/>
    <property type="match status" value="1"/>
</dbReference>
<dbReference type="EMBL" id="JAUCMV010000004">
    <property type="protein sequence ID" value="KAK0401221.1"/>
    <property type="molecule type" value="Genomic_DNA"/>
</dbReference>
<accession>A0AA39LKM3</accession>
<dbReference type="PANTHER" id="PTHR45907:SF16">
    <property type="entry name" value="SERPENTINE RECEPTOR, CLASS J"/>
    <property type="match status" value="1"/>
</dbReference>
<reference evidence="2" key="1">
    <citation type="submission" date="2023-06" db="EMBL/GenBank/DDBJ databases">
        <title>Genomic analysis of the entomopathogenic nematode Steinernema hermaphroditum.</title>
        <authorList>
            <person name="Schwarz E.M."/>
            <person name="Heppert J.K."/>
            <person name="Baniya A."/>
            <person name="Schwartz H.T."/>
            <person name="Tan C.-H."/>
            <person name="Antoshechkin I."/>
            <person name="Sternberg P.W."/>
            <person name="Goodrich-Blair H."/>
            <person name="Dillman A.R."/>
        </authorList>
    </citation>
    <scope>NUCLEOTIDE SEQUENCE</scope>
    <source>
        <strain evidence="2">PS9179</strain>
        <tissue evidence="2">Whole animal</tissue>
    </source>
</reference>
<dbReference type="AlphaFoldDB" id="A0AA39LKM3"/>
<keyword evidence="1" id="KW-1133">Transmembrane helix</keyword>
<feature type="transmembrane region" description="Helical" evidence="1">
    <location>
        <begin position="263"/>
        <end position="286"/>
    </location>
</feature>
<comment type="caution">
    <text evidence="2">The sequence shown here is derived from an EMBL/GenBank/DDBJ whole genome shotgun (WGS) entry which is preliminary data.</text>
</comment>
<keyword evidence="3" id="KW-1185">Reference proteome</keyword>
<protein>
    <submittedName>
        <fullName evidence="2">Uncharacterized protein</fullName>
    </submittedName>
</protein>
<dbReference type="SUPFAM" id="SSF81321">
    <property type="entry name" value="Family A G protein-coupled receptor-like"/>
    <property type="match status" value="1"/>
</dbReference>
<evidence type="ECO:0000313" key="2">
    <source>
        <dbReference type="EMBL" id="KAK0401221.1"/>
    </source>
</evidence>
<dbReference type="InterPro" id="IPR019422">
    <property type="entry name" value="7TM_GPCR_serpentine_rcpt_Srh"/>
</dbReference>